<evidence type="ECO:0000313" key="2">
    <source>
        <dbReference type="EMBL" id="NDL61569.1"/>
    </source>
</evidence>
<reference evidence="2 3" key="1">
    <citation type="submission" date="2019-12" db="EMBL/GenBank/DDBJ databases">
        <authorList>
            <person name="Lee S.D."/>
        </authorList>
    </citation>
    <scope>NUCLEOTIDE SEQUENCE [LARGE SCALE GENOMIC DNA]</scope>
    <source>
        <strain evidence="2 3">SAP-6</strain>
    </source>
</reference>
<dbReference type="EMBL" id="WUBS01000001">
    <property type="protein sequence ID" value="NDL61569.1"/>
    <property type="molecule type" value="Genomic_DNA"/>
</dbReference>
<dbReference type="InterPro" id="IPR052718">
    <property type="entry name" value="NmrA-type_oxidoreductase"/>
</dbReference>
<proteinExistence type="predicted"/>
<name>A0A845SCD4_9GAMM</name>
<dbReference type="CDD" id="cd05269">
    <property type="entry name" value="TMR_SDR_a"/>
    <property type="match status" value="1"/>
</dbReference>
<protein>
    <submittedName>
        <fullName evidence="2">NAD(P)H-binding protein</fullName>
    </submittedName>
</protein>
<dbReference type="Pfam" id="PF13460">
    <property type="entry name" value="NAD_binding_10"/>
    <property type="match status" value="1"/>
</dbReference>
<reference evidence="2 3" key="2">
    <citation type="submission" date="2020-02" db="EMBL/GenBank/DDBJ databases">
        <title>The new genus of Enterobacteriales.</title>
        <authorList>
            <person name="Kim I.S."/>
        </authorList>
    </citation>
    <scope>NUCLEOTIDE SEQUENCE [LARGE SCALE GENOMIC DNA]</scope>
    <source>
        <strain evidence="2 3">SAP-6</strain>
    </source>
</reference>
<dbReference type="InterPro" id="IPR016040">
    <property type="entry name" value="NAD(P)-bd_dom"/>
</dbReference>
<evidence type="ECO:0000259" key="1">
    <source>
        <dbReference type="Pfam" id="PF13460"/>
    </source>
</evidence>
<organism evidence="2 3">
    <name type="scientific">Acerihabitans arboris</name>
    <dbReference type="NCBI Taxonomy" id="2691583"/>
    <lineage>
        <taxon>Bacteria</taxon>
        <taxon>Pseudomonadati</taxon>
        <taxon>Pseudomonadota</taxon>
        <taxon>Gammaproteobacteria</taxon>
        <taxon>Enterobacterales</taxon>
        <taxon>Pectobacteriaceae</taxon>
        <taxon>Acerihabitans</taxon>
    </lineage>
</organism>
<evidence type="ECO:0000313" key="3">
    <source>
        <dbReference type="Proteomes" id="UP000461443"/>
    </source>
</evidence>
<dbReference type="PANTHER" id="PTHR47129:SF1">
    <property type="entry name" value="NMRA-LIKE DOMAIN-CONTAINING PROTEIN"/>
    <property type="match status" value="1"/>
</dbReference>
<dbReference type="InterPro" id="IPR036291">
    <property type="entry name" value="NAD(P)-bd_dom_sf"/>
</dbReference>
<dbReference type="Gene3D" id="3.40.50.720">
    <property type="entry name" value="NAD(P)-binding Rossmann-like Domain"/>
    <property type="match status" value="1"/>
</dbReference>
<dbReference type="RefSeq" id="WP_162364234.1">
    <property type="nucleotide sequence ID" value="NZ_WUBS01000001.1"/>
</dbReference>
<dbReference type="Proteomes" id="UP000461443">
    <property type="component" value="Unassembled WGS sequence"/>
</dbReference>
<dbReference type="AlphaFoldDB" id="A0A845SCD4"/>
<keyword evidence="3" id="KW-1185">Reference proteome</keyword>
<sequence>MIVITGATGQLGRLVIAELLKTHPAAELVAAVRSPQKAQDLAALGVNVRQADYNRPETLDSAFQGAEKLLLISSNEIGRRVEQHRAVVDAAKRAKVTLLAYTSLLRADTSPLGLGEEHRATEALLHDSGLPVALLRNGWYSENYAAGIPAALARHALAGAAGDGRIASAARADYAAAAAAVLTLDGQAGKSYELAGDGAYTLTELAAEISRQAGAEVKYVNLPRDEYQALLIKAGLPAPIAALLADSDAGAAQGGLFDDRRQLSRLIGRPTTPIKDTVAAALQAG</sequence>
<feature type="domain" description="NAD(P)-binding" evidence="1">
    <location>
        <begin position="6"/>
        <end position="183"/>
    </location>
</feature>
<accession>A0A845SCD4</accession>
<comment type="caution">
    <text evidence="2">The sequence shown here is derived from an EMBL/GenBank/DDBJ whole genome shotgun (WGS) entry which is preliminary data.</text>
</comment>
<dbReference type="Gene3D" id="3.90.25.10">
    <property type="entry name" value="UDP-galactose 4-epimerase, domain 1"/>
    <property type="match status" value="1"/>
</dbReference>
<gene>
    <name evidence="2" type="ORF">GRH90_02140</name>
</gene>
<dbReference type="PANTHER" id="PTHR47129">
    <property type="entry name" value="QUINONE OXIDOREDUCTASE 2"/>
    <property type="match status" value="1"/>
</dbReference>
<dbReference type="SUPFAM" id="SSF51735">
    <property type="entry name" value="NAD(P)-binding Rossmann-fold domains"/>
    <property type="match status" value="1"/>
</dbReference>